<gene>
    <name evidence="1" type="ORF">Pro02_01620</name>
</gene>
<reference evidence="1" key="1">
    <citation type="submission" date="2021-01" db="EMBL/GenBank/DDBJ databases">
        <title>Whole genome shotgun sequence of Planobispora rosea NBRC 15558.</title>
        <authorList>
            <person name="Komaki H."/>
            <person name="Tamura T."/>
        </authorList>
    </citation>
    <scope>NUCLEOTIDE SEQUENCE</scope>
    <source>
        <strain evidence="1">NBRC 15558</strain>
    </source>
</reference>
<accession>A0A8J3W9H9</accession>
<dbReference type="OrthoDB" id="3215594at2"/>
<organism evidence="1 2">
    <name type="scientific">Planobispora rosea</name>
    <dbReference type="NCBI Taxonomy" id="35762"/>
    <lineage>
        <taxon>Bacteria</taxon>
        <taxon>Bacillati</taxon>
        <taxon>Actinomycetota</taxon>
        <taxon>Actinomycetes</taxon>
        <taxon>Streptosporangiales</taxon>
        <taxon>Streptosporangiaceae</taxon>
        <taxon>Planobispora</taxon>
    </lineage>
</organism>
<protein>
    <submittedName>
        <fullName evidence="1">Uncharacterized protein</fullName>
    </submittedName>
</protein>
<dbReference type="Proteomes" id="UP000655044">
    <property type="component" value="Unassembled WGS sequence"/>
</dbReference>
<comment type="caution">
    <text evidence="1">The sequence shown here is derived from an EMBL/GenBank/DDBJ whole genome shotgun (WGS) entry which is preliminary data.</text>
</comment>
<dbReference type="AlphaFoldDB" id="A0A8J3W9H9"/>
<keyword evidence="2" id="KW-1185">Reference proteome</keyword>
<name>A0A8J3W9H9_PLARO</name>
<evidence type="ECO:0000313" key="1">
    <source>
        <dbReference type="EMBL" id="GIH81754.1"/>
    </source>
</evidence>
<evidence type="ECO:0000313" key="2">
    <source>
        <dbReference type="Proteomes" id="UP000655044"/>
    </source>
</evidence>
<sequence>MRYERAASFLRDASRLPPEHYTMFKDAVYKHFLPAISQGAHTGTVPWPTRLRIHKLTDTDIYSLTWNFASPDGRATFRFTTHDDSEPVLQSRRIGDHSIYNRP</sequence>
<proteinExistence type="predicted"/>
<dbReference type="EMBL" id="BOOI01000001">
    <property type="protein sequence ID" value="GIH81754.1"/>
    <property type="molecule type" value="Genomic_DNA"/>
</dbReference>